<dbReference type="SUPFAM" id="SSF47413">
    <property type="entry name" value="lambda repressor-like DNA-binding domains"/>
    <property type="match status" value="1"/>
</dbReference>
<dbReference type="InterPro" id="IPR010982">
    <property type="entry name" value="Lambda_DNA-bd_dom_sf"/>
</dbReference>
<name>A0A2R7Y1W7_9CREN</name>
<reference evidence="1 2" key="1">
    <citation type="journal article" date="2018" name="Syst. Appl. Microbiol.">
        <title>A new symbiotic nanoarchaeote (Candidatus Nanoclepta minutus) and its host (Zestosphaera tikiterensis gen. nov., sp. nov.) from a New Zealand hot spring.</title>
        <authorList>
            <person name="St John E."/>
            <person name="Liu Y."/>
            <person name="Podar M."/>
            <person name="Stott M.B."/>
            <person name="Meneghin J."/>
            <person name="Chen Z."/>
            <person name="Lagutin K."/>
            <person name="Mitchell K."/>
            <person name="Reysenbach A.L."/>
        </authorList>
    </citation>
    <scope>NUCLEOTIDE SEQUENCE [LARGE SCALE GENOMIC DNA]</scope>
    <source>
        <strain evidence="1">NZ3</strain>
    </source>
</reference>
<dbReference type="Proteomes" id="UP000244093">
    <property type="component" value="Unassembled WGS sequence"/>
</dbReference>
<sequence>MDLFTDTHYKVGRTEMKVNPFDFAGRHVMPLLKKRLIDILYREYSLTQMKISELTGMSQATISKYADGYRGMSQVVKLPPYVEARIRELALNVKEGKVRGIEVEFQLTKLVLELLSSGALCKYHALIDNRDVAVGCKICLTLFKT</sequence>
<protein>
    <submittedName>
        <fullName evidence="1">Uncharacterized protein</fullName>
    </submittedName>
</protein>
<dbReference type="PANTHER" id="PTHR40730">
    <property type="entry name" value="TRANSCRIPTIONAL REGULATOR PROTEIN-LIKE PROTEIN"/>
    <property type="match status" value="1"/>
</dbReference>
<organism evidence="1 2">
    <name type="scientific">Zestosphaera tikiterensis</name>
    <dbReference type="NCBI Taxonomy" id="1973259"/>
    <lineage>
        <taxon>Archaea</taxon>
        <taxon>Thermoproteota</taxon>
        <taxon>Thermoprotei</taxon>
        <taxon>Desulfurococcales</taxon>
        <taxon>Desulfurococcaceae</taxon>
        <taxon>Zestosphaera</taxon>
    </lineage>
</organism>
<dbReference type="GO" id="GO:0003677">
    <property type="term" value="F:DNA binding"/>
    <property type="evidence" value="ECO:0007669"/>
    <property type="project" value="InterPro"/>
</dbReference>
<comment type="caution">
    <text evidence="1">The sequence shown here is derived from an EMBL/GenBank/DDBJ whole genome shotgun (WGS) entry which is preliminary data.</text>
</comment>
<gene>
    <name evidence="1" type="ORF">B7O98_09120</name>
</gene>
<evidence type="ECO:0000313" key="2">
    <source>
        <dbReference type="Proteomes" id="UP000244093"/>
    </source>
</evidence>
<evidence type="ECO:0000313" key="1">
    <source>
        <dbReference type="EMBL" id="PUA31540.1"/>
    </source>
</evidence>
<dbReference type="AlphaFoldDB" id="A0A2R7Y1W7"/>
<accession>A0A2R7Y1W7</accession>
<dbReference type="EMBL" id="NBVN01000009">
    <property type="protein sequence ID" value="PUA31540.1"/>
    <property type="molecule type" value="Genomic_DNA"/>
</dbReference>
<proteinExistence type="predicted"/>
<dbReference type="PANTHER" id="PTHR40730:SF4">
    <property type="entry name" value="TRANSCRIPTIONAL REGULATOR"/>
    <property type="match status" value="1"/>
</dbReference>